<keyword evidence="3" id="KW-1185">Reference proteome</keyword>
<proteinExistence type="predicted"/>
<evidence type="ECO:0000313" key="3">
    <source>
        <dbReference type="Proteomes" id="UP000770661"/>
    </source>
</evidence>
<accession>A0A8J4XQI2</accession>
<comment type="caution">
    <text evidence="2">The sequence shown here is derived from an EMBL/GenBank/DDBJ whole genome shotgun (WGS) entry which is preliminary data.</text>
</comment>
<feature type="region of interest" description="Disordered" evidence="1">
    <location>
        <begin position="220"/>
        <end position="240"/>
    </location>
</feature>
<protein>
    <submittedName>
        <fullName evidence="2">Uncharacterized protein</fullName>
    </submittedName>
</protein>
<gene>
    <name evidence="2" type="ORF">GWK47_018389</name>
</gene>
<name>A0A8J4XQI2_CHIOP</name>
<evidence type="ECO:0000256" key="1">
    <source>
        <dbReference type="SAM" id="MobiDB-lite"/>
    </source>
</evidence>
<dbReference type="EMBL" id="JACEEZ010022390">
    <property type="protein sequence ID" value="KAG0712476.1"/>
    <property type="molecule type" value="Genomic_DNA"/>
</dbReference>
<organism evidence="2 3">
    <name type="scientific">Chionoecetes opilio</name>
    <name type="common">Atlantic snow crab</name>
    <name type="synonym">Cancer opilio</name>
    <dbReference type="NCBI Taxonomy" id="41210"/>
    <lineage>
        <taxon>Eukaryota</taxon>
        <taxon>Metazoa</taxon>
        <taxon>Ecdysozoa</taxon>
        <taxon>Arthropoda</taxon>
        <taxon>Crustacea</taxon>
        <taxon>Multicrustacea</taxon>
        <taxon>Malacostraca</taxon>
        <taxon>Eumalacostraca</taxon>
        <taxon>Eucarida</taxon>
        <taxon>Decapoda</taxon>
        <taxon>Pleocyemata</taxon>
        <taxon>Brachyura</taxon>
        <taxon>Eubrachyura</taxon>
        <taxon>Majoidea</taxon>
        <taxon>Majidae</taxon>
        <taxon>Chionoecetes</taxon>
    </lineage>
</organism>
<evidence type="ECO:0000313" key="2">
    <source>
        <dbReference type="EMBL" id="KAG0712476.1"/>
    </source>
</evidence>
<dbReference type="AlphaFoldDB" id="A0A8J4XQI2"/>
<reference evidence="2" key="1">
    <citation type="submission" date="2020-07" db="EMBL/GenBank/DDBJ databases">
        <title>The High-quality genome of the commercially important snow crab, Chionoecetes opilio.</title>
        <authorList>
            <person name="Jeong J.-H."/>
            <person name="Ryu S."/>
        </authorList>
    </citation>
    <scope>NUCLEOTIDE SEQUENCE</scope>
    <source>
        <strain evidence="2">MADBK_172401_WGS</strain>
        <tissue evidence="2">Digestive gland</tissue>
    </source>
</reference>
<dbReference type="Proteomes" id="UP000770661">
    <property type="component" value="Unassembled WGS sequence"/>
</dbReference>
<sequence length="396" mass="41757">MASAVGGFRRSCGRWMMVEEGSDVPSVIPAAQRVPAKFLPHLHRRSAVEGMVCREGRGAFTPRDWSSGTGESCGAQWSVDSWTVATSEASRGWRKSLWLWRLGLRLQLCSCWWGWAIEEACGAPVGQTATQKERAGWWVTAGVVRATLTATQQKGGSGYYISSDKQRQLDVNPPEARWALLQLKPEQSPPPVMFFAAKGYDAAVQVPSFVHLIRVPRRSVQLKSGHHQPPPRLRRAGKPGVAGAPVLGPGVERSVVWGSGVAGFVVLGPGVAGGVVLGPGPGVAGSVVLGPGGGRASVVLGSGVGRLCRAGARGGRHIKSSLGDTAGKGVYSSEVWPSPQSLLLHRTSPSEEVGVSELPLPNSGGPGVARFTCAPTNTHLGRVAIEWPYSQSPGNH</sequence>